<dbReference type="PANTHER" id="PTHR24220">
    <property type="entry name" value="IMPORT ATP-BINDING PROTEIN"/>
    <property type="match status" value="1"/>
</dbReference>
<name>A0A9D0Z150_9FIRM</name>
<dbReference type="InterPro" id="IPR017911">
    <property type="entry name" value="MacB-like_ATP-bd"/>
</dbReference>
<dbReference type="SUPFAM" id="SSF52540">
    <property type="entry name" value="P-loop containing nucleoside triphosphate hydrolases"/>
    <property type="match status" value="1"/>
</dbReference>
<dbReference type="InterPro" id="IPR027417">
    <property type="entry name" value="P-loop_NTPase"/>
</dbReference>
<dbReference type="EMBL" id="DVFK01000022">
    <property type="protein sequence ID" value="HIQ67229.1"/>
    <property type="molecule type" value="Genomic_DNA"/>
</dbReference>
<protein>
    <submittedName>
        <fullName evidence="5">ABC transporter ATP-binding protein</fullName>
    </submittedName>
</protein>
<dbReference type="GO" id="GO:0005886">
    <property type="term" value="C:plasma membrane"/>
    <property type="evidence" value="ECO:0007669"/>
    <property type="project" value="TreeGrafter"/>
</dbReference>
<feature type="domain" description="ABC transporter" evidence="4">
    <location>
        <begin position="4"/>
        <end position="221"/>
    </location>
</feature>
<evidence type="ECO:0000313" key="5">
    <source>
        <dbReference type="EMBL" id="HIQ67229.1"/>
    </source>
</evidence>
<dbReference type="AlphaFoldDB" id="A0A9D0Z150"/>
<accession>A0A9D0Z150</accession>
<evidence type="ECO:0000313" key="6">
    <source>
        <dbReference type="Proteomes" id="UP000886796"/>
    </source>
</evidence>
<dbReference type="InterPro" id="IPR017871">
    <property type="entry name" value="ABC_transporter-like_CS"/>
</dbReference>
<dbReference type="GO" id="GO:0005524">
    <property type="term" value="F:ATP binding"/>
    <property type="evidence" value="ECO:0007669"/>
    <property type="project" value="UniProtKB-KW"/>
</dbReference>
<evidence type="ECO:0000256" key="3">
    <source>
        <dbReference type="ARBA" id="ARBA00022840"/>
    </source>
</evidence>
<dbReference type="GO" id="GO:0022857">
    <property type="term" value="F:transmembrane transporter activity"/>
    <property type="evidence" value="ECO:0007669"/>
    <property type="project" value="TreeGrafter"/>
</dbReference>
<dbReference type="PROSITE" id="PS50893">
    <property type="entry name" value="ABC_TRANSPORTER_2"/>
    <property type="match status" value="1"/>
</dbReference>
<dbReference type="Proteomes" id="UP000886796">
    <property type="component" value="Unassembled WGS sequence"/>
</dbReference>
<keyword evidence="3 5" id="KW-0067">ATP-binding</keyword>
<gene>
    <name evidence="5" type="ORF">IAB74_01795</name>
</gene>
<proteinExistence type="predicted"/>
<dbReference type="PANTHER" id="PTHR24220:SF86">
    <property type="entry name" value="ABC TRANSPORTER ABCH.1"/>
    <property type="match status" value="1"/>
</dbReference>
<dbReference type="InterPro" id="IPR015854">
    <property type="entry name" value="ABC_transpr_LolD-like"/>
</dbReference>
<dbReference type="InterPro" id="IPR003593">
    <property type="entry name" value="AAA+_ATPase"/>
</dbReference>
<dbReference type="Gene3D" id="3.40.50.300">
    <property type="entry name" value="P-loop containing nucleotide triphosphate hydrolases"/>
    <property type="match status" value="1"/>
</dbReference>
<reference evidence="5" key="2">
    <citation type="journal article" date="2021" name="PeerJ">
        <title>Extensive microbial diversity within the chicken gut microbiome revealed by metagenomics and culture.</title>
        <authorList>
            <person name="Gilroy R."/>
            <person name="Ravi A."/>
            <person name="Getino M."/>
            <person name="Pursley I."/>
            <person name="Horton D.L."/>
            <person name="Alikhan N.F."/>
            <person name="Baker D."/>
            <person name="Gharbi K."/>
            <person name="Hall N."/>
            <person name="Watson M."/>
            <person name="Adriaenssens E.M."/>
            <person name="Foster-Nyarko E."/>
            <person name="Jarju S."/>
            <person name="Secka A."/>
            <person name="Antonio M."/>
            <person name="Oren A."/>
            <person name="Chaudhuri R.R."/>
            <person name="La Ragione R."/>
            <person name="Hildebrand F."/>
            <person name="Pallen M.J."/>
        </authorList>
    </citation>
    <scope>NUCLEOTIDE SEQUENCE</scope>
    <source>
        <strain evidence="5">13361</strain>
    </source>
</reference>
<dbReference type="InterPro" id="IPR003439">
    <property type="entry name" value="ABC_transporter-like_ATP-bd"/>
</dbReference>
<keyword evidence="1" id="KW-0813">Transport</keyword>
<keyword evidence="2" id="KW-0547">Nucleotide-binding</keyword>
<dbReference type="SMART" id="SM00382">
    <property type="entry name" value="AAA"/>
    <property type="match status" value="1"/>
</dbReference>
<dbReference type="GO" id="GO:0016887">
    <property type="term" value="F:ATP hydrolysis activity"/>
    <property type="evidence" value="ECO:0007669"/>
    <property type="project" value="InterPro"/>
</dbReference>
<evidence type="ECO:0000256" key="1">
    <source>
        <dbReference type="ARBA" id="ARBA00022448"/>
    </source>
</evidence>
<evidence type="ECO:0000256" key="2">
    <source>
        <dbReference type="ARBA" id="ARBA00022741"/>
    </source>
</evidence>
<dbReference type="PROSITE" id="PS00211">
    <property type="entry name" value="ABC_TRANSPORTER_1"/>
    <property type="match status" value="1"/>
</dbReference>
<comment type="caution">
    <text evidence="5">The sequence shown here is derived from an EMBL/GenBank/DDBJ whole genome shotgun (WGS) entry which is preliminary data.</text>
</comment>
<reference evidence="5" key="1">
    <citation type="submission" date="2020-10" db="EMBL/GenBank/DDBJ databases">
        <authorList>
            <person name="Gilroy R."/>
        </authorList>
    </citation>
    <scope>NUCLEOTIDE SEQUENCE</scope>
    <source>
        <strain evidence="5">13361</strain>
    </source>
</reference>
<sequence>MKELHLELRHLKKTYTRPVLVDVNLEVTNDSYVTIVGKSGSGKSTMLNILGLLENCSGGEYIFNGIPIVNGVDYSRLRLENIGFIFQSYNLIPTLSCKENILLPLLYNKHNAVQDFDELVELLDLQPLLSQRVNTLSGGEKQRVAIARALILDPCLILADEPTGNLDPKNRDLIMQLLRREHEKGRGVILITHDMEVARSADTIYLLQDGMLQTVDSQSMME</sequence>
<dbReference type="Pfam" id="PF00005">
    <property type="entry name" value="ABC_tran"/>
    <property type="match status" value="1"/>
</dbReference>
<dbReference type="CDD" id="cd03255">
    <property type="entry name" value="ABC_MJ0796_LolCDE_FtsE"/>
    <property type="match status" value="1"/>
</dbReference>
<organism evidence="5 6">
    <name type="scientific">Candidatus Faecousia excrementigallinarum</name>
    <dbReference type="NCBI Taxonomy" id="2840806"/>
    <lineage>
        <taxon>Bacteria</taxon>
        <taxon>Bacillati</taxon>
        <taxon>Bacillota</taxon>
        <taxon>Clostridia</taxon>
        <taxon>Eubacteriales</taxon>
        <taxon>Oscillospiraceae</taxon>
        <taxon>Faecousia</taxon>
    </lineage>
</organism>
<evidence type="ECO:0000259" key="4">
    <source>
        <dbReference type="PROSITE" id="PS50893"/>
    </source>
</evidence>